<keyword evidence="5" id="KW-1185">Reference proteome</keyword>
<feature type="domain" description="Alpha/beta hydrolase fold-3" evidence="3">
    <location>
        <begin position="95"/>
        <end position="299"/>
    </location>
</feature>
<dbReference type="GO" id="GO:0016787">
    <property type="term" value="F:hydrolase activity"/>
    <property type="evidence" value="ECO:0007669"/>
    <property type="project" value="UniProtKB-KW"/>
</dbReference>
<feature type="chain" id="PRO_5012247433" evidence="2">
    <location>
        <begin position="22"/>
        <end position="328"/>
    </location>
</feature>
<gene>
    <name evidence="4" type="ORF">CQY20_28040</name>
</gene>
<dbReference type="Proteomes" id="UP000220914">
    <property type="component" value="Unassembled WGS sequence"/>
</dbReference>
<keyword evidence="1 4" id="KW-0378">Hydrolase</keyword>
<dbReference type="InterPro" id="IPR050300">
    <property type="entry name" value="GDXG_lipolytic_enzyme"/>
</dbReference>
<dbReference type="InterPro" id="IPR013094">
    <property type="entry name" value="AB_hydrolase_3"/>
</dbReference>
<protein>
    <submittedName>
        <fullName evidence="4">Alpha/beta hydrolase</fullName>
    </submittedName>
</protein>
<proteinExistence type="predicted"/>
<feature type="signal peptide" evidence="2">
    <location>
        <begin position="1"/>
        <end position="21"/>
    </location>
</feature>
<evidence type="ECO:0000259" key="3">
    <source>
        <dbReference type="Pfam" id="PF07859"/>
    </source>
</evidence>
<dbReference type="Gene3D" id="3.40.50.1820">
    <property type="entry name" value="alpha/beta hydrolase"/>
    <property type="match status" value="1"/>
</dbReference>
<sequence>MRRAAVAAAGLAALGAPRVLALRNKLTAVAPELRTPVMIPWVIPMNARTLPVHRMIMSLRSKPVPGVAMAERRIDGDVEVVVLAPEHQSVPGPGVLWLHGGGMCAGTAQLEVQPTSRLVPPLGAVAVLPNYRLAPENPFPAGFDDCMAALQWMVENADELGIDPGRIAVAGASAGGGLAAAVAQRAFDEGIPLRAQAMVYPMLDDRTALRDDFVGRGELTWTPSSNKWAWTAYLGREPRMSDAPEYAAPARRTALAGLPPAWIGVGDLDLFYDESVDYAERLKMEGVVCEPIVVPGMYHIADGVAQNAPSMKRFHAGMVDFLRHHLAA</sequence>
<evidence type="ECO:0000256" key="1">
    <source>
        <dbReference type="ARBA" id="ARBA00022801"/>
    </source>
</evidence>
<dbReference type="AlphaFoldDB" id="A0A2A7MS48"/>
<name>A0A2A7MS48_MYCAG</name>
<dbReference type="PANTHER" id="PTHR48081">
    <property type="entry name" value="AB HYDROLASE SUPERFAMILY PROTEIN C4A8.06C"/>
    <property type="match status" value="1"/>
</dbReference>
<dbReference type="EMBL" id="PDCP01000084">
    <property type="protein sequence ID" value="PEG33958.1"/>
    <property type="molecule type" value="Genomic_DNA"/>
</dbReference>
<organism evidence="4 5">
    <name type="scientific">Mycolicibacterium agri</name>
    <name type="common">Mycobacterium agri</name>
    <dbReference type="NCBI Taxonomy" id="36811"/>
    <lineage>
        <taxon>Bacteria</taxon>
        <taxon>Bacillati</taxon>
        <taxon>Actinomycetota</taxon>
        <taxon>Actinomycetes</taxon>
        <taxon>Mycobacteriales</taxon>
        <taxon>Mycobacteriaceae</taxon>
        <taxon>Mycolicibacterium</taxon>
    </lineage>
</organism>
<keyword evidence="2" id="KW-0732">Signal</keyword>
<accession>A0A2A7MS48</accession>
<dbReference type="InterPro" id="IPR029058">
    <property type="entry name" value="AB_hydrolase_fold"/>
</dbReference>
<dbReference type="RefSeq" id="WP_097943702.1">
    <property type="nucleotide sequence ID" value="NZ_BLKS01000001.1"/>
</dbReference>
<dbReference type="OrthoDB" id="3181909at2"/>
<reference evidence="4 5" key="1">
    <citation type="submission" date="2017-10" db="EMBL/GenBank/DDBJ databases">
        <title>The new phylogeny of genus Mycobacterium.</title>
        <authorList>
            <person name="Tortoli E."/>
            <person name="Trovato A."/>
            <person name="Cirillo D.M."/>
        </authorList>
    </citation>
    <scope>NUCLEOTIDE SEQUENCE [LARGE SCALE GENOMIC DNA]</scope>
    <source>
        <strain evidence="4 5">CCUG37673</strain>
    </source>
</reference>
<comment type="caution">
    <text evidence="4">The sequence shown here is derived from an EMBL/GenBank/DDBJ whole genome shotgun (WGS) entry which is preliminary data.</text>
</comment>
<dbReference type="Pfam" id="PF07859">
    <property type="entry name" value="Abhydrolase_3"/>
    <property type="match status" value="1"/>
</dbReference>
<evidence type="ECO:0000256" key="2">
    <source>
        <dbReference type="SAM" id="SignalP"/>
    </source>
</evidence>
<dbReference type="PANTHER" id="PTHR48081:SF8">
    <property type="entry name" value="ALPHA_BETA HYDROLASE FOLD-3 DOMAIN-CONTAINING PROTEIN-RELATED"/>
    <property type="match status" value="1"/>
</dbReference>
<dbReference type="SUPFAM" id="SSF53474">
    <property type="entry name" value="alpha/beta-Hydrolases"/>
    <property type="match status" value="1"/>
</dbReference>
<evidence type="ECO:0000313" key="5">
    <source>
        <dbReference type="Proteomes" id="UP000220914"/>
    </source>
</evidence>
<evidence type="ECO:0000313" key="4">
    <source>
        <dbReference type="EMBL" id="PEG33958.1"/>
    </source>
</evidence>